<comment type="catalytic activity">
    <reaction evidence="1">
        <text>Random endo-hydrolysis of N-acetyl-beta-D-glucosaminide (1-&gt;4)-beta-linkages in chitin and chitodextrins.</text>
        <dbReference type="EC" id="3.2.1.14"/>
    </reaction>
</comment>
<evidence type="ECO:0000256" key="10">
    <source>
        <dbReference type="RuleBase" id="RU004453"/>
    </source>
</evidence>
<evidence type="ECO:0000256" key="4">
    <source>
        <dbReference type="ARBA" id="ARBA00022801"/>
    </source>
</evidence>
<dbReference type="PANTHER" id="PTHR45708">
    <property type="entry name" value="ENDOCHITINASE"/>
    <property type="match status" value="1"/>
</dbReference>
<dbReference type="EMBL" id="BPQB01000007">
    <property type="protein sequence ID" value="GJE87746.1"/>
    <property type="molecule type" value="Genomic_DNA"/>
</dbReference>
<dbReference type="GO" id="GO:0008843">
    <property type="term" value="F:endochitinase activity"/>
    <property type="evidence" value="ECO:0007669"/>
    <property type="project" value="UniProtKB-EC"/>
</dbReference>
<organism evidence="13 14">
    <name type="scientific">Phanerochaete sordida</name>
    <dbReference type="NCBI Taxonomy" id="48140"/>
    <lineage>
        <taxon>Eukaryota</taxon>
        <taxon>Fungi</taxon>
        <taxon>Dikarya</taxon>
        <taxon>Basidiomycota</taxon>
        <taxon>Agaricomycotina</taxon>
        <taxon>Agaricomycetes</taxon>
        <taxon>Polyporales</taxon>
        <taxon>Phanerochaetaceae</taxon>
        <taxon>Phanerochaete</taxon>
    </lineage>
</organism>
<dbReference type="GO" id="GO:0030246">
    <property type="term" value="F:carbohydrate binding"/>
    <property type="evidence" value="ECO:0007669"/>
    <property type="project" value="InterPro"/>
</dbReference>
<feature type="domain" description="GH18" evidence="12">
    <location>
        <begin position="31"/>
        <end position="333"/>
    </location>
</feature>
<dbReference type="SUPFAM" id="SSF51055">
    <property type="entry name" value="Carbohydrate binding domain"/>
    <property type="match status" value="2"/>
</dbReference>
<dbReference type="GO" id="GO:0006032">
    <property type="term" value="P:chitin catabolic process"/>
    <property type="evidence" value="ECO:0007669"/>
    <property type="project" value="UniProtKB-KW"/>
</dbReference>
<gene>
    <name evidence="13" type="ORF">PsYK624_038290</name>
</gene>
<dbReference type="PANTHER" id="PTHR45708:SF49">
    <property type="entry name" value="ENDOCHITINASE"/>
    <property type="match status" value="1"/>
</dbReference>
<dbReference type="InterPro" id="IPR050542">
    <property type="entry name" value="Glycosyl_Hydrlase18_Chitinase"/>
</dbReference>
<dbReference type="GO" id="GO:0008061">
    <property type="term" value="F:chitin binding"/>
    <property type="evidence" value="ECO:0007669"/>
    <property type="project" value="UniProtKB-KW"/>
</dbReference>
<dbReference type="Gene3D" id="2.10.10.20">
    <property type="entry name" value="Carbohydrate-binding module superfamily 5/12"/>
    <property type="match status" value="2"/>
</dbReference>
<dbReference type="Gene3D" id="3.20.20.80">
    <property type="entry name" value="Glycosidases"/>
    <property type="match status" value="1"/>
</dbReference>
<evidence type="ECO:0000313" key="13">
    <source>
        <dbReference type="EMBL" id="GJE87746.1"/>
    </source>
</evidence>
<dbReference type="OrthoDB" id="6020543at2759"/>
<keyword evidence="6" id="KW-0119">Carbohydrate metabolism</keyword>
<dbReference type="AlphaFoldDB" id="A0A9P3L9X2"/>
<dbReference type="GO" id="GO:0005576">
    <property type="term" value="C:extracellular region"/>
    <property type="evidence" value="ECO:0007669"/>
    <property type="project" value="InterPro"/>
</dbReference>
<dbReference type="InterPro" id="IPR036573">
    <property type="entry name" value="CBM_sf_5/12"/>
</dbReference>
<evidence type="ECO:0000256" key="7">
    <source>
        <dbReference type="ARBA" id="ARBA00023295"/>
    </source>
</evidence>
<evidence type="ECO:0000256" key="2">
    <source>
        <dbReference type="ARBA" id="ARBA00012729"/>
    </source>
</evidence>
<comment type="similarity">
    <text evidence="10">Belongs to the glycosyl hydrolase 18 family.</text>
</comment>
<dbReference type="InterPro" id="IPR003610">
    <property type="entry name" value="CBM5/12"/>
</dbReference>
<keyword evidence="3" id="KW-0147">Chitin-binding</keyword>
<dbReference type="PROSITE" id="PS51910">
    <property type="entry name" value="GH18_2"/>
    <property type="match status" value="1"/>
</dbReference>
<dbReference type="InterPro" id="IPR045321">
    <property type="entry name" value="Cts1-like"/>
</dbReference>
<proteinExistence type="inferred from homology"/>
<dbReference type="SUPFAM" id="SSF51445">
    <property type="entry name" value="(Trans)glycosidases"/>
    <property type="match status" value="1"/>
</dbReference>
<name>A0A9P3L9X2_9APHY</name>
<evidence type="ECO:0000256" key="8">
    <source>
        <dbReference type="ARBA" id="ARBA00023326"/>
    </source>
</evidence>
<evidence type="ECO:0000313" key="14">
    <source>
        <dbReference type="Proteomes" id="UP000703269"/>
    </source>
</evidence>
<dbReference type="Proteomes" id="UP000703269">
    <property type="component" value="Unassembled WGS sequence"/>
</dbReference>
<sequence>MAPSLASLALTLALVGAQVLLVGAFDNSRYDNVAVYWGQNSYGAVNSANTANWQQPLAFYCQDDAIDVFPLAFLNVFFGPGGEPSLNLANTCNPTDNATFSGTNLPICTSVGTDIKTCQAKGKIVTLSLGGATGSVGFTGDSQAESFADTIWNLFLGGSSSTRPFGDAVLDGVDLDIEGGTSTGYAAFINRIQSHASGASKKYYITGAPQCVYPDASLGGVLNTASFDAIYVQFYNNPCGLQNFNEASNWDFGIWDNWARTISPNPNVKVYIGAPASSSAAGSGYQSISTLQSIAAQTRKAFPSFGGVMLWDASQAYANSRYDLAIKNTLTAAGGTGFTFPACSAPAFVSGTGYAGGSQVSYNGYVWEAKWWSSNTPSANSNGDWSAISACAGTGTASSSPSGPSSTAPASGGCSGVAAWSSTTVYTGGQQASYGGDLWTAKWWTEGDTPGGEHRAAPRAFRTNEKGGADPPPFFASARAGSAGAWQDDGACVAARRVEARAAAPLPSRPRTASRLFRL</sequence>
<dbReference type="EC" id="3.2.1.14" evidence="2"/>
<dbReference type="Pfam" id="PF02839">
    <property type="entry name" value="CBM_5_12"/>
    <property type="match status" value="1"/>
</dbReference>
<reference evidence="13 14" key="1">
    <citation type="submission" date="2021-08" db="EMBL/GenBank/DDBJ databases">
        <title>Draft Genome Sequence of Phanerochaete sordida strain YK-624.</title>
        <authorList>
            <person name="Mori T."/>
            <person name="Dohra H."/>
            <person name="Suzuki T."/>
            <person name="Kawagishi H."/>
            <person name="Hirai H."/>
        </authorList>
    </citation>
    <scope>NUCLEOTIDE SEQUENCE [LARGE SCALE GENOMIC DNA]</scope>
    <source>
        <strain evidence="13 14">YK-624</strain>
    </source>
</reference>
<evidence type="ECO:0000256" key="11">
    <source>
        <dbReference type="SAM" id="SignalP"/>
    </source>
</evidence>
<dbReference type="InterPro" id="IPR001579">
    <property type="entry name" value="Glyco_hydro_18_chit_AS"/>
</dbReference>
<evidence type="ECO:0000256" key="1">
    <source>
        <dbReference type="ARBA" id="ARBA00000822"/>
    </source>
</evidence>
<evidence type="ECO:0000256" key="5">
    <source>
        <dbReference type="ARBA" id="ARBA00023024"/>
    </source>
</evidence>
<feature type="signal peptide" evidence="11">
    <location>
        <begin position="1"/>
        <end position="24"/>
    </location>
</feature>
<keyword evidence="11" id="KW-0732">Signal</keyword>
<protein>
    <recommendedName>
        <fullName evidence="2">chitinase</fullName>
        <ecNumber evidence="2">3.2.1.14</ecNumber>
    </recommendedName>
</protein>
<evidence type="ECO:0000256" key="3">
    <source>
        <dbReference type="ARBA" id="ARBA00022669"/>
    </source>
</evidence>
<dbReference type="PROSITE" id="PS01095">
    <property type="entry name" value="GH18_1"/>
    <property type="match status" value="1"/>
</dbReference>
<dbReference type="GO" id="GO:0000272">
    <property type="term" value="P:polysaccharide catabolic process"/>
    <property type="evidence" value="ECO:0007669"/>
    <property type="project" value="UniProtKB-KW"/>
</dbReference>
<evidence type="ECO:0000259" key="12">
    <source>
        <dbReference type="PROSITE" id="PS51910"/>
    </source>
</evidence>
<keyword evidence="8" id="KW-0624">Polysaccharide degradation</keyword>
<dbReference type="Pfam" id="PF00704">
    <property type="entry name" value="Glyco_hydro_18"/>
    <property type="match status" value="1"/>
</dbReference>
<keyword evidence="14" id="KW-1185">Reference proteome</keyword>
<dbReference type="InterPro" id="IPR001223">
    <property type="entry name" value="Glyco_hydro18_cat"/>
</dbReference>
<evidence type="ECO:0000256" key="6">
    <source>
        <dbReference type="ARBA" id="ARBA00023277"/>
    </source>
</evidence>
<keyword evidence="5" id="KW-0146">Chitin degradation</keyword>
<dbReference type="SMART" id="SM00495">
    <property type="entry name" value="ChtBD3"/>
    <property type="match status" value="2"/>
</dbReference>
<dbReference type="CDD" id="cd02877">
    <property type="entry name" value="GH18_hevamine_XipI_class_III"/>
    <property type="match status" value="1"/>
</dbReference>
<evidence type="ECO:0000256" key="9">
    <source>
        <dbReference type="RuleBase" id="RU000489"/>
    </source>
</evidence>
<dbReference type="CDD" id="cd12215">
    <property type="entry name" value="ChiC_BD"/>
    <property type="match status" value="1"/>
</dbReference>
<dbReference type="InterPro" id="IPR017853">
    <property type="entry name" value="GH"/>
</dbReference>
<comment type="caution">
    <text evidence="13">The sequence shown here is derived from an EMBL/GenBank/DDBJ whole genome shotgun (WGS) entry which is preliminary data.</text>
</comment>
<keyword evidence="4 9" id="KW-0378">Hydrolase</keyword>
<feature type="chain" id="PRO_5040305566" description="chitinase" evidence="11">
    <location>
        <begin position="25"/>
        <end position="519"/>
    </location>
</feature>
<keyword evidence="7 9" id="KW-0326">Glycosidase</keyword>
<accession>A0A9P3L9X2</accession>